<evidence type="ECO:0000313" key="2">
    <source>
        <dbReference type="Proteomes" id="UP001153636"/>
    </source>
</evidence>
<gene>
    <name evidence="1" type="ORF">PSYICH_LOCUS7655</name>
</gene>
<reference evidence="1" key="1">
    <citation type="submission" date="2022-01" db="EMBL/GenBank/DDBJ databases">
        <authorList>
            <person name="King R."/>
        </authorList>
    </citation>
    <scope>NUCLEOTIDE SEQUENCE</scope>
</reference>
<organism evidence="1 2">
    <name type="scientific">Psylliodes chrysocephalus</name>
    <dbReference type="NCBI Taxonomy" id="3402493"/>
    <lineage>
        <taxon>Eukaryota</taxon>
        <taxon>Metazoa</taxon>
        <taxon>Ecdysozoa</taxon>
        <taxon>Arthropoda</taxon>
        <taxon>Hexapoda</taxon>
        <taxon>Insecta</taxon>
        <taxon>Pterygota</taxon>
        <taxon>Neoptera</taxon>
        <taxon>Endopterygota</taxon>
        <taxon>Coleoptera</taxon>
        <taxon>Polyphaga</taxon>
        <taxon>Cucujiformia</taxon>
        <taxon>Chrysomeloidea</taxon>
        <taxon>Chrysomelidae</taxon>
        <taxon>Galerucinae</taxon>
        <taxon>Alticini</taxon>
        <taxon>Psylliodes</taxon>
    </lineage>
</organism>
<accession>A0A9P0GCI3</accession>
<name>A0A9P0GCI3_9CUCU</name>
<keyword evidence="2" id="KW-1185">Reference proteome</keyword>
<proteinExistence type="predicted"/>
<dbReference type="Proteomes" id="UP001153636">
    <property type="component" value="Chromosome 2"/>
</dbReference>
<sequence>MGEEIGGDKPPELVLATIIYTVNAGLILDHKPAVIVSHGATSHQNSNSLAIHPVPVVAHKAVAVHAVHAPIIAHPVAVHHAPIAIAHAPAISHAAVVHHPVAIGIHH</sequence>
<dbReference type="OrthoDB" id="6780281at2759"/>
<evidence type="ECO:0000313" key="1">
    <source>
        <dbReference type="EMBL" id="CAH1105921.1"/>
    </source>
</evidence>
<protein>
    <submittedName>
        <fullName evidence="1">Uncharacterized protein</fullName>
    </submittedName>
</protein>
<dbReference type="AlphaFoldDB" id="A0A9P0GCI3"/>
<dbReference type="EMBL" id="OV651814">
    <property type="protein sequence ID" value="CAH1105921.1"/>
    <property type="molecule type" value="Genomic_DNA"/>
</dbReference>